<keyword evidence="2 4" id="KW-0863">Zinc-finger</keyword>
<dbReference type="PANTHER" id="PTHR20922:SF13">
    <property type="entry name" value="DNL-TYPE ZINC FINGER PROTEIN"/>
    <property type="match status" value="1"/>
</dbReference>
<dbReference type="Proteomes" id="UP001633002">
    <property type="component" value="Unassembled WGS sequence"/>
</dbReference>
<feature type="domain" description="DNL-type" evidence="6">
    <location>
        <begin position="94"/>
        <end position="188"/>
    </location>
</feature>
<keyword evidence="3" id="KW-0862">Zinc</keyword>
<comment type="caution">
    <text evidence="7">The sequence shown here is derived from an EMBL/GenBank/DDBJ whole genome shotgun (WGS) entry which is preliminary data.</text>
</comment>
<organism evidence="7 8">
    <name type="scientific">Riccia sorocarpa</name>
    <dbReference type="NCBI Taxonomy" id="122646"/>
    <lineage>
        <taxon>Eukaryota</taxon>
        <taxon>Viridiplantae</taxon>
        <taxon>Streptophyta</taxon>
        <taxon>Embryophyta</taxon>
        <taxon>Marchantiophyta</taxon>
        <taxon>Marchantiopsida</taxon>
        <taxon>Marchantiidae</taxon>
        <taxon>Marchantiales</taxon>
        <taxon>Ricciaceae</taxon>
        <taxon>Riccia</taxon>
    </lineage>
</organism>
<name>A0ABD3IDJ5_9MARC</name>
<sequence>MALRRFSSNAAKRLVFCVGHQKFVYSNVLGTPLEKQLSLLPKEFGSQSRNFRCISPHLYAAATFSRTALLSSPAEGSAERRVTRKKAKDIVDTPTVKERPVIFECRECEALCLKRVQKEPFEIGVVMVRCLECRSVNLVADNLGLFTEKGSMKKFLFERGVDPRFGDEGSYELLVEDLVKLAKMEAQEEHVQPLEQSEQKGEEQQQQAFSG</sequence>
<evidence type="ECO:0000313" key="8">
    <source>
        <dbReference type="Proteomes" id="UP001633002"/>
    </source>
</evidence>
<evidence type="ECO:0000256" key="5">
    <source>
        <dbReference type="SAM" id="MobiDB-lite"/>
    </source>
</evidence>
<dbReference type="InterPro" id="IPR007853">
    <property type="entry name" value="Znf_DNL-typ"/>
</dbReference>
<proteinExistence type="predicted"/>
<evidence type="ECO:0000313" key="7">
    <source>
        <dbReference type="EMBL" id="KAL3701732.1"/>
    </source>
</evidence>
<evidence type="ECO:0000256" key="3">
    <source>
        <dbReference type="ARBA" id="ARBA00022833"/>
    </source>
</evidence>
<keyword evidence="1" id="KW-0479">Metal-binding</keyword>
<dbReference type="PANTHER" id="PTHR20922">
    <property type="entry name" value="DNL-TYPE ZINC FINGER PROTEIN"/>
    <property type="match status" value="1"/>
</dbReference>
<keyword evidence="8" id="KW-1185">Reference proteome</keyword>
<dbReference type="EMBL" id="JBJQOH010000001">
    <property type="protein sequence ID" value="KAL3701732.1"/>
    <property type="molecule type" value="Genomic_DNA"/>
</dbReference>
<gene>
    <name evidence="7" type="ORF">R1sor_019754</name>
</gene>
<dbReference type="Pfam" id="PF05180">
    <property type="entry name" value="zf-DNL"/>
    <property type="match status" value="1"/>
</dbReference>
<dbReference type="PROSITE" id="PS51501">
    <property type="entry name" value="ZF_DNL"/>
    <property type="match status" value="1"/>
</dbReference>
<dbReference type="GO" id="GO:0008270">
    <property type="term" value="F:zinc ion binding"/>
    <property type="evidence" value="ECO:0007669"/>
    <property type="project" value="UniProtKB-KW"/>
</dbReference>
<reference evidence="7 8" key="1">
    <citation type="submission" date="2024-09" db="EMBL/GenBank/DDBJ databases">
        <title>Chromosome-scale assembly of Riccia sorocarpa.</title>
        <authorList>
            <person name="Paukszto L."/>
        </authorList>
    </citation>
    <scope>NUCLEOTIDE SEQUENCE [LARGE SCALE GENOMIC DNA]</scope>
    <source>
        <strain evidence="7">LP-2024</strain>
        <tissue evidence="7">Aerial parts of the thallus</tissue>
    </source>
</reference>
<dbReference type="InterPro" id="IPR024158">
    <property type="entry name" value="Mt_import_TIM15"/>
</dbReference>
<dbReference type="AlphaFoldDB" id="A0ABD3IDJ5"/>
<protein>
    <recommendedName>
        <fullName evidence="6">DNL-type domain-containing protein</fullName>
    </recommendedName>
</protein>
<evidence type="ECO:0000259" key="6">
    <source>
        <dbReference type="PROSITE" id="PS51501"/>
    </source>
</evidence>
<evidence type="ECO:0000256" key="1">
    <source>
        <dbReference type="ARBA" id="ARBA00022723"/>
    </source>
</evidence>
<feature type="region of interest" description="Disordered" evidence="5">
    <location>
        <begin position="189"/>
        <end position="211"/>
    </location>
</feature>
<feature type="compositionally biased region" description="Basic and acidic residues" evidence="5">
    <location>
        <begin position="189"/>
        <end position="203"/>
    </location>
</feature>
<evidence type="ECO:0000256" key="4">
    <source>
        <dbReference type="PROSITE-ProRule" id="PRU00834"/>
    </source>
</evidence>
<accession>A0ABD3IDJ5</accession>
<evidence type="ECO:0000256" key="2">
    <source>
        <dbReference type="ARBA" id="ARBA00022771"/>
    </source>
</evidence>